<evidence type="ECO:0000313" key="4">
    <source>
        <dbReference type="EMBL" id="RED17778.1"/>
    </source>
</evidence>
<dbReference type="PRINTS" id="PR00080">
    <property type="entry name" value="SDRFAMILY"/>
</dbReference>
<protein>
    <submittedName>
        <fullName evidence="4">NAD(P)-dependent dehydrogenase (Short-subunit alcohol dehydrogenase family)</fullName>
    </submittedName>
</protein>
<dbReference type="Gene3D" id="3.40.50.720">
    <property type="entry name" value="NAD(P)-binding Rossmann-like Domain"/>
    <property type="match status" value="1"/>
</dbReference>
<dbReference type="GO" id="GO:0016491">
    <property type="term" value="F:oxidoreductase activity"/>
    <property type="evidence" value="ECO:0007669"/>
    <property type="project" value="UniProtKB-KW"/>
</dbReference>
<evidence type="ECO:0000256" key="1">
    <source>
        <dbReference type="ARBA" id="ARBA00006484"/>
    </source>
</evidence>
<comment type="caution">
    <text evidence="4">The sequence shown here is derived from an EMBL/GenBank/DDBJ whole genome shotgun (WGS) entry which is preliminary data.</text>
</comment>
<accession>A0A3D9FJE7</accession>
<keyword evidence="2" id="KW-0560">Oxidoreductase</keyword>
<dbReference type="PROSITE" id="PS00061">
    <property type="entry name" value="ADH_SHORT"/>
    <property type="match status" value="1"/>
</dbReference>
<sequence>MHIPHSLAGRTALVAGASSGIGAHLAELFAAAGANVVLGARRSDRTETLAAALRDAGHQALAVTMDVTDEASVKLAYDAAEHAFGTVDAIIANAGMAGGGRSTDVDAGRVQAVIDTNLLGVYLTAREGAKRLISAGSREKENGRIVLIGSITAEMTGQGDAAYAATKAGVAHLAKQFAREWIRQGINVNTVQPGYIRTELSGDWFDTEGGRAQVAGWHRGRLMDIDALDDLILYLCSDAARYVTGATLTIDDGQAL</sequence>
<dbReference type="PRINTS" id="PR00081">
    <property type="entry name" value="GDHRDH"/>
</dbReference>
<dbReference type="SUPFAM" id="SSF51735">
    <property type="entry name" value="NAD(P)-binding Rossmann-fold domains"/>
    <property type="match status" value="1"/>
</dbReference>
<dbReference type="FunFam" id="3.40.50.720:FF:000084">
    <property type="entry name" value="Short-chain dehydrogenase reductase"/>
    <property type="match status" value="1"/>
</dbReference>
<dbReference type="PANTHER" id="PTHR43669">
    <property type="entry name" value="5-KETO-D-GLUCONATE 5-REDUCTASE"/>
    <property type="match status" value="1"/>
</dbReference>
<dbReference type="Proteomes" id="UP000256310">
    <property type="component" value="Unassembled WGS sequence"/>
</dbReference>
<gene>
    <name evidence="4" type="ORF">DFR46_2832</name>
</gene>
<dbReference type="AlphaFoldDB" id="A0A3D9FJE7"/>
<evidence type="ECO:0000313" key="5">
    <source>
        <dbReference type="Proteomes" id="UP000256310"/>
    </source>
</evidence>
<dbReference type="CDD" id="cd05233">
    <property type="entry name" value="SDR_c"/>
    <property type="match status" value="1"/>
</dbReference>
<comment type="similarity">
    <text evidence="1 3">Belongs to the short-chain dehydrogenases/reductases (SDR) family.</text>
</comment>
<reference evidence="4 5" key="1">
    <citation type="submission" date="2018-07" db="EMBL/GenBank/DDBJ databases">
        <title>Genomic Encyclopedia of Type Strains, Phase IV (KMG-IV): sequencing the most valuable type-strain genomes for metagenomic binning, comparative biology and taxonomic classification.</title>
        <authorList>
            <person name="Goeker M."/>
        </authorList>
    </citation>
    <scope>NUCLEOTIDE SEQUENCE [LARGE SCALE GENOMIC DNA]</scope>
    <source>
        <strain evidence="4 5">DSM 26725</strain>
    </source>
</reference>
<dbReference type="InterPro" id="IPR036291">
    <property type="entry name" value="NAD(P)-bd_dom_sf"/>
</dbReference>
<evidence type="ECO:0000256" key="3">
    <source>
        <dbReference type="RuleBase" id="RU000363"/>
    </source>
</evidence>
<name>A0A3D9FJE7_9SPHN</name>
<dbReference type="InterPro" id="IPR020904">
    <property type="entry name" value="Sc_DH/Rdtase_CS"/>
</dbReference>
<keyword evidence="5" id="KW-1185">Reference proteome</keyword>
<dbReference type="InterPro" id="IPR002347">
    <property type="entry name" value="SDR_fam"/>
</dbReference>
<organism evidence="4 5">
    <name type="scientific">Parasphingopyxis lamellibrachiae</name>
    <dbReference type="NCBI Taxonomy" id="680125"/>
    <lineage>
        <taxon>Bacteria</taxon>
        <taxon>Pseudomonadati</taxon>
        <taxon>Pseudomonadota</taxon>
        <taxon>Alphaproteobacteria</taxon>
        <taxon>Sphingomonadales</taxon>
        <taxon>Sphingomonadaceae</taxon>
        <taxon>Parasphingopyxis</taxon>
    </lineage>
</organism>
<dbReference type="EMBL" id="QRDP01000004">
    <property type="protein sequence ID" value="RED17778.1"/>
    <property type="molecule type" value="Genomic_DNA"/>
</dbReference>
<dbReference type="RefSeq" id="WP_116237012.1">
    <property type="nucleotide sequence ID" value="NZ_QRDP01000004.1"/>
</dbReference>
<proteinExistence type="inferred from homology"/>
<dbReference type="Pfam" id="PF00106">
    <property type="entry name" value="adh_short"/>
    <property type="match status" value="1"/>
</dbReference>
<evidence type="ECO:0000256" key="2">
    <source>
        <dbReference type="ARBA" id="ARBA00023002"/>
    </source>
</evidence>
<dbReference type="PANTHER" id="PTHR43669:SF3">
    <property type="entry name" value="ALCOHOL DEHYDROGENASE, PUTATIVE (AFU_ORTHOLOGUE AFUA_3G03445)-RELATED"/>
    <property type="match status" value="1"/>
</dbReference>
<dbReference type="OrthoDB" id="9796652at2"/>